<feature type="domain" description="VOC" evidence="1">
    <location>
        <begin position="17"/>
        <end position="137"/>
    </location>
</feature>
<protein>
    <submittedName>
        <fullName evidence="2">VOC family protein</fullName>
    </submittedName>
</protein>
<dbReference type="Proteomes" id="UP001180754">
    <property type="component" value="Unassembled WGS sequence"/>
</dbReference>
<dbReference type="Gene3D" id="3.10.180.10">
    <property type="entry name" value="2,3-Dihydroxybiphenyl 1,2-Dioxygenase, domain 1"/>
    <property type="match status" value="1"/>
</dbReference>
<evidence type="ECO:0000313" key="2">
    <source>
        <dbReference type="EMBL" id="MDT0547543.1"/>
    </source>
</evidence>
<dbReference type="RefSeq" id="WP_311728063.1">
    <property type="nucleotide sequence ID" value="NZ_JAVRFD010000020.1"/>
</dbReference>
<dbReference type="CDD" id="cd06587">
    <property type="entry name" value="VOC"/>
    <property type="match status" value="1"/>
</dbReference>
<sequence length="143" mass="15369">MTTSTTGPADPAADVPQLFRLSVEVGDLEEAVAFYGRLLGLEGRRQPGARCYFPCGPVTLSIQDVSALAAPPHPAAKALYFTVTDLDVVFGRAEALDCLSTELVHDAPAGAIAVRPWGERSFYVQDPWDNPLCFVENDTVYPG</sequence>
<name>A0ABU2XRU0_9ACTN</name>
<accession>A0ABU2XRU0</accession>
<dbReference type="Pfam" id="PF00903">
    <property type="entry name" value="Glyoxalase"/>
    <property type="match status" value="1"/>
</dbReference>
<evidence type="ECO:0000259" key="1">
    <source>
        <dbReference type="PROSITE" id="PS51819"/>
    </source>
</evidence>
<reference evidence="2" key="1">
    <citation type="submission" date="2024-05" db="EMBL/GenBank/DDBJ databases">
        <title>30 novel species of actinomycetes from the DSMZ collection.</title>
        <authorList>
            <person name="Nouioui I."/>
        </authorList>
    </citation>
    <scope>NUCLEOTIDE SEQUENCE</scope>
    <source>
        <strain evidence="2">DSM 41529</strain>
    </source>
</reference>
<evidence type="ECO:0000313" key="3">
    <source>
        <dbReference type="Proteomes" id="UP001180754"/>
    </source>
</evidence>
<dbReference type="InterPro" id="IPR004360">
    <property type="entry name" value="Glyas_Fos-R_dOase_dom"/>
</dbReference>
<dbReference type="SUPFAM" id="SSF54593">
    <property type="entry name" value="Glyoxalase/Bleomycin resistance protein/Dihydroxybiphenyl dioxygenase"/>
    <property type="match status" value="1"/>
</dbReference>
<comment type="caution">
    <text evidence="2">The sequence shown here is derived from an EMBL/GenBank/DDBJ whole genome shotgun (WGS) entry which is preliminary data.</text>
</comment>
<proteinExistence type="predicted"/>
<dbReference type="InterPro" id="IPR029068">
    <property type="entry name" value="Glyas_Bleomycin-R_OHBP_Dase"/>
</dbReference>
<keyword evidence="3" id="KW-1185">Reference proteome</keyword>
<organism evidence="2 3">
    <name type="scientific">Streptomyces lonegramiae</name>
    <dbReference type="NCBI Taxonomy" id="3075524"/>
    <lineage>
        <taxon>Bacteria</taxon>
        <taxon>Bacillati</taxon>
        <taxon>Actinomycetota</taxon>
        <taxon>Actinomycetes</taxon>
        <taxon>Kitasatosporales</taxon>
        <taxon>Streptomycetaceae</taxon>
        <taxon>Streptomyces</taxon>
    </lineage>
</organism>
<dbReference type="PROSITE" id="PS51819">
    <property type="entry name" value="VOC"/>
    <property type="match status" value="1"/>
</dbReference>
<gene>
    <name evidence="2" type="ORF">RND15_33305</name>
</gene>
<dbReference type="EMBL" id="JAVRFD010000020">
    <property type="protein sequence ID" value="MDT0547543.1"/>
    <property type="molecule type" value="Genomic_DNA"/>
</dbReference>
<dbReference type="InterPro" id="IPR037523">
    <property type="entry name" value="VOC_core"/>
</dbReference>